<name>A0ABQ8AWF9_BRANA</name>
<evidence type="ECO:0000313" key="2">
    <source>
        <dbReference type="Proteomes" id="UP000824890"/>
    </source>
</evidence>
<organism evidence="1 2">
    <name type="scientific">Brassica napus</name>
    <name type="common">Rape</name>
    <dbReference type="NCBI Taxonomy" id="3708"/>
    <lineage>
        <taxon>Eukaryota</taxon>
        <taxon>Viridiplantae</taxon>
        <taxon>Streptophyta</taxon>
        <taxon>Embryophyta</taxon>
        <taxon>Tracheophyta</taxon>
        <taxon>Spermatophyta</taxon>
        <taxon>Magnoliopsida</taxon>
        <taxon>eudicotyledons</taxon>
        <taxon>Gunneridae</taxon>
        <taxon>Pentapetalae</taxon>
        <taxon>rosids</taxon>
        <taxon>malvids</taxon>
        <taxon>Brassicales</taxon>
        <taxon>Brassicaceae</taxon>
        <taxon>Brassiceae</taxon>
        <taxon>Brassica</taxon>
    </lineage>
</organism>
<protein>
    <submittedName>
        <fullName evidence="1">Uncharacterized protein</fullName>
    </submittedName>
</protein>
<dbReference type="Proteomes" id="UP000824890">
    <property type="component" value="Unassembled WGS sequence"/>
</dbReference>
<dbReference type="EMBL" id="JAGKQM010000012">
    <property type="protein sequence ID" value="KAH0896852.1"/>
    <property type="molecule type" value="Genomic_DNA"/>
</dbReference>
<reference evidence="1 2" key="1">
    <citation type="submission" date="2021-05" db="EMBL/GenBank/DDBJ databases">
        <title>Genome Assembly of Synthetic Allotetraploid Brassica napus Reveals Homoeologous Exchanges between Subgenomes.</title>
        <authorList>
            <person name="Davis J.T."/>
        </authorList>
    </citation>
    <scope>NUCLEOTIDE SEQUENCE [LARGE SCALE GENOMIC DNA]</scope>
    <source>
        <strain evidence="2">cv. Da-Ae</strain>
        <tissue evidence="1">Seedling</tissue>
    </source>
</reference>
<proteinExistence type="predicted"/>
<gene>
    <name evidence="1" type="ORF">HID58_046420</name>
</gene>
<evidence type="ECO:0000313" key="1">
    <source>
        <dbReference type="EMBL" id="KAH0896852.1"/>
    </source>
</evidence>
<sequence>MTVSCGQVSTNERVEGKAICILRGGSALVGDVSEQQSTTMAVSLSSSSTITPITLQPKLKPIHSLGTLKFSYLVNSHLPKTRTDVSLRRSAVVASAITAAFETEILYSLRDCIESPTGTETADLLEIVKVSDLRGNEIPILIKARRIC</sequence>
<comment type="caution">
    <text evidence="1">The sequence shown here is derived from an EMBL/GenBank/DDBJ whole genome shotgun (WGS) entry which is preliminary data.</text>
</comment>
<keyword evidence="2" id="KW-1185">Reference proteome</keyword>
<accession>A0ABQ8AWF9</accession>